<dbReference type="EMBL" id="LLYB01000035">
    <property type="protein sequence ID" value="KRR27763.1"/>
    <property type="molecule type" value="Genomic_DNA"/>
</dbReference>
<protein>
    <recommendedName>
        <fullName evidence="2">Helix-turn-helix domain-containing protein</fullName>
    </recommendedName>
</protein>
<dbReference type="Proteomes" id="UP000051660">
    <property type="component" value="Unassembled WGS sequence"/>
</dbReference>
<feature type="domain" description="Helix-turn-helix" evidence="2">
    <location>
        <begin position="48"/>
        <end position="93"/>
    </location>
</feature>
<dbReference type="RefSeq" id="WP_347337110.1">
    <property type="nucleotide sequence ID" value="NZ_LLYB01000035.1"/>
</dbReference>
<dbReference type="Pfam" id="PF12728">
    <property type="entry name" value="HTH_17"/>
    <property type="match status" value="1"/>
</dbReference>
<proteinExistence type="predicted"/>
<feature type="region of interest" description="Disordered" evidence="1">
    <location>
        <begin position="1"/>
        <end position="29"/>
    </location>
</feature>
<gene>
    <name evidence="3" type="ORF">CQ14_29470</name>
</gene>
<dbReference type="AlphaFoldDB" id="A0A0R3NCZ8"/>
<evidence type="ECO:0000256" key="1">
    <source>
        <dbReference type="SAM" id="MobiDB-lite"/>
    </source>
</evidence>
<dbReference type="InterPro" id="IPR041657">
    <property type="entry name" value="HTH_17"/>
</dbReference>
<comment type="caution">
    <text evidence="3">The sequence shown here is derived from an EMBL/GenBank/DDBJ whole genome shotgun (WGS) entry which is preliminary data.</text>
</comment>
<organism evidence="3 4">
    <name type="scientific">Bradyrhizobium lablabi</name>
    <dbReference type="NCBI Taxonomy" id="722472"/>
    <lineage>
        <taxon>Bacteria</taxon>
        <taxon>Pseudomonadati</taxon>
        <taxon>Pseudomonadota</taxon>
        <taxon>Alphaproteobacteria</taxon>
        <taxon>Hyphomicrobiales</taxon>
        <taxon>Nitrobacteraceae</taxon>
        <taxon>Bradyrhizobium</taxon>
    </lineage>
</organism>
<feature type="compositionally biased region" description="Basic residues" evidence="1">
    <location>
        <begin position="1"/>
        <end position="11"/>
    </location>
</feature>
<evidence type="ECO:0000259" key="2">
    <source>
        <dbReference type="Pfam" id="PF12728"/>
    </source>
</evidence>
<name>A0A0R3NCZ8_9BRAD</name>
<sequence length="110" mass="12153">MRTMAHPRKSHEHVSTNKAVSSVDTDKSTGVDPIDPSALGLRKVAYAVDETLELLSIGRTALYAAVKRGDLKRVKFGKKTLFYAADLAAFLTRLRHLSRLDESQIDRGPC</sequence>
<evidence type="ECO:0000313" key="3">
    <source>
        <dbReference type="EMBL" id="KRR27763.1"/>
    </source>
</evidence>
<evidence type="ECO:0000313" key="4">
    <source>
        <dbReference type="Proteomes" id="UP000051660"/>
    </source>
</evidence>
<reference evidence="3 4" key="1">
    <citation type="submission" date="2014-03" db="EMBL/GenBank/DDBJ databases">
        <title>Bradyrhizobium valentinum sp. nov., isolated from effective nodules of Lupinus mariae-josephae, a lupine endemic of basic-lime soils in Eastern Spain.</title>
        <authorList>
            <person name="Duran D."/>
            <person name="Rey L."/>
            <person name="Navarro A."/>
            <person name="Busquets A."/>
            <person name="Imperial J."/>
            <person name="Ruiz-Argueso T."/>
        </authorList>
    </citation>
    <scope>NUCLEOTIDE SEQUENCE [LARGE SCALE GENOMIC DNA]</scope>
    <source>
        <strain evidence="3 4">CCBAU 23086</strain>
    </source>
</reference>
<accession>A0A0R3NCZ8</accession>